<dbReference type="Ensembl" id="ENSNFUT00015030452.1">
    <property type="protein sequence ID" value="ENSNFUP00015029153.1"/>
    <property type="gene ID" value="ENSNFUG00015014129.1"/>
</dbReference>
<keyword evidence="16" id="KW-1185">Reference proteome</keyword>
<dbReference type="FunFam" id="3.30.160.60:FF:000053">
    <property type="entry name" value="zinc finger protein 182 isoform X1"/>
    <property type="match status" value="1"/>
</dbReference>
<dbReference type="SUPFAM" id="SSF57667">
    <property type="entry name" value="beta-beta-alpha zinc fingers"/>
    <property type="match status" value="3"/>
</dbReference>
<dbReference type="Pfam" id="PF00096">
    <property type="entry name" value="zf-C2H2"/>
    <property type="match status" value="5"/>
</dbReference>
<keyword evidence="7" id="KW-0862">Zinc</keyword>
<dbReference type="FunFam" id="3.30.160.60:FF:000097">
    <property type="entry name" value="Zinc finger protein"/>
    <property type="match status" value="1"/>
</dbReference>
<comment type="subcellular location">
    <subcellularLocation>
        <location evidence="2">Nucleus</location>
    </subcellularLocation>
</comment>
<dbReference type="InterPro" id="IPR013087">
    <property type="entry name" value="Znf_C2H2_type"/>
</dbReference>
<evidence type="ECO:0000256" key="11">
    <source>
        <dbReference type="ARBA" id="ARBA00023242"/>
    </source>
</evidence>
<dbReference type="InterPro" id="IPR050331">
    <property type="entry name" value="Zinc_finger"/>
</dbReference>
<keyword evidence="5" id="KW-0677">Repeat</keyword>
<dbReference type="GO" id="GO:0005634">
    <property type="term" value="C:nucleus"/>
    <property type="evidence" value="ECO:0007669"/>
    <property type="project" value="UniProtKB-SubCell"/>
</dbReference>
<evidence type="ECO:0000256" key="3">
    <source>
        <dbReference type="ARBA" id="ARBA00006991"/>
    </source>
</evidence>
<keyword evidence="8" id="KW-0805">Transcription regulation</keyword>
<keyword evidence="4" id="KW-0479">Metal-binding</keyword>
<evidence type="ECO:0000256" key="12">
    <source>
        <dbReference type="PROSITE-ProRule" id="PRU00042"/>
    </source>
</evidence>
<dbReference type="FunFam" id="3.30.160.60:FF:000446">
    <property type="entry name" value="Zinc finger protein"/>
    <property type="match status" value="1"/>
</dbReference>
<comment type="function">
    <text evidence="1">May be involved in transcriptional regulation.</text>
</comment>
<feature type="domain" description="C2H2-type" evidence="14">
    <location>
        <begin position="226"/>
        <end position="253"/>
    </location>
</feature>
<sequence>MKFLGQYRYSISISLLWQITNICRYRYTDINASKIIRFCIESKLLELNLHYYVHTPHILMLLRLLQSLSHDKTNIHHPPPSEPDKQMETRWKKFWLLISVSLYFTSHVSLFPGGVQQVVHVTEEKLLFSKCHQQHDVPTSSSTVQMTAETVRNPDLNTHERTSDSSETEVSGEDGDLGSELSDPGSETGDGDNGRKESRSSGSNKCVRAKQHVDSCREVQSETKLFSCDDCGKIFSDKSSLNRHTRVHTGLKPFACEICGQRFSQKTHLNRHATVHTGQKPFSCDLCEQRFSQKTYLNVHMRLHTGQKPFVCEFCGQRFSQNTYLNRHMRVHTGQKPFVCELCGQRFSHRTHLNCHMRVHTGQNPMCDPMCKHRSWSCVCVSLSSFAART</sequence>
<evidence type="ECO:0000256" key="4">
    <source>
        <dbReference type="ARBA" id="ARBA00022723"/>
    </source>
</evidence>
<evidence type="ECO:0000313" key="16">
    <source>
        <dbReference type="Proteomes" id="UP000694548"/>
    </source>
</evidence>
<name>A0A8C6M5U0_NOTFU</name>
<dbReference type="GO" id="GO:0010468">
    <property type="term" value="P:regulation of gene expression"/>
    <property type="evidence" value="ECO:0007669"/>
    <property type="project" value="TreeGrafter"/>
</dbReference>
<dbReference type="SMART" id="SM00355">
    <property type="entry name" value="ZnF_C2H2"/>
    <property type="match status" value="5"/>
</dbReference>
<evidence type="ECO:0000256" key="7">
    <source>
        <dbReference type="ARBA" id="ARBA00022833"/>
    </source>
</evidence>
<feature type="compositionally biased region" description="Polar residues" evidence="13">
    <location>
        <begin position="137"/>
        <end position="150"/>
    </location>
</feature>
<dbReference type="Gene3D" id="3.30.160.60">
    <property type="entry name" value="Classic Zinc Finger"/>
    <property type="match status" value="5"/>
</dbReference>
<keyword evidence="6 12" id="KW-0863">Zinc-finger</keyword>
<dbReference type="Proteomes" id="UP000694548">
    <property type="component" value="Unassembled WGS sequence"/>
</dbReference>
<accession>A0A8C6M5U0</accession>
<dbReference type="GO" id="GO:0008270">
    <property type="term" value="F:zinc ion binding"/>
    <property type="evidence" value="ECO:0007669"/>
    <property type="project" value="UniProtKB-KW"/>
</dbReference>
<evidence type="ECO:0000256" key="8">
    <source>
        <dbReference type="ARBA" id="ARBA00023015"/>
    </source>
</evidence>
<dbReference type="GO" id="GO:0003677">
    <property type="term" value="F:DNA binding"/>
    <property type="evidence" value="ECO:0007669"/>
    <property type="project" value="UniProtKB-KW"/>
</dbReference>
<comment type="similarity">
    <text evidence="3">Belongs to the krueppel C2H2-type zinc-finger protein family.</text>
</comment>
<evidence type="ECO:0000256" key="9">
    <source>
        <dbReference type="ARBA" id="ARBA00023125"/>
    </source>
</evidence>
<dbReference type="InterPro" id="IPR036236">
    <property type="entry name" value="Znf_C2H2_sf"/>
</dbReference>
<reference evidence="15" key="2">
    <citation type="submission" date="2025-09" db="UniProtKB">
        <authorList>
            <consortium name="Ensembl"/>
        </authorList>
    </citation>
    <scope>IDENTIFICATION</scope>
</reference>
<protein>
    <recommendedName>
        <fullName evidence="14">C2H2-type domain-containing protein</fullName>
    </recommendedName>
</protein>
<feature type="domain" description="C2H2-type" evidence="14">
    <location>
        <begin position="338"/>
        <end position="365"/>
    </location>
</feature>
<keyword evidence="9" id="KW-0238">DNA-binding</keyword>
<evidence type="ECO:0000256" key="6">
    <source>
        <dbReference type="ARBA" id="ARBA00022771"/>
    </source>
</evidence>
<feature type="domain" description="C2H2-type" evidence="14">
    <location>
        <begin position="254"/>
        <end position="281"/>
    </location>
</feature>
<dbReference type="PROSITE" id="PS50157">
    <property type="entry name" value="ZINC_FINGER_C2H2_2"/>
    <property type="match status" value="5"/>
</dbReference>
<evidence type="ECO:0000256" key="10">
    <source>
        <dbReference type="ARBA" id="ARBA00023163"/>
    </source>
</evidence>
<dbReference type="PANTHER" id="PTHR16515:SF49">
    <property type="entry name" value="GASTRULA ZINC FINGER PROTEIN XLCGF49.1-LIKE-RELATED"/>
    <property type="match status" value="1"/>
</dbReference>
<dbReference type="GeneTree" id="ENSGT01150000286959"/>
<evidence type="ECO:0000259" key="14">
    <source>
        <dbReference type="PROSITE" id="PS50157"/>
    </source>
</evidence>
<keyword evidence="10" id="KW-0804">Transcription</keyword>
<feature type="domain" description="C2H2-type" evidence="14">
    <location>
        <begin position="282"/>
        <end position="309"/>
    </location>
</feature>
<evidence type="ECO:0000256" key="1">
    <source>
        <dbReference type="ARBA" id="ARBA00003767"/>
    </source>
</evidence>
<dbReference type="FunFam" id="3.30.160.60:FF:000912">
    <property type="entry name" value="Zinc finger protein 660"/>
    <property type="match status" value="1"/>
</dbReference>
<organism evidence="15 16">
    <name type="scientific">Nothobranchius furzeri</name>
    <name type="common">Turquoise killifish</name>
    <dbReference type="NCBI Taxonomy" id="105023"/>
    <lineage>
        <taxon>Eukaryota</taxon>
        <taxon>Metazoa</taxon>
        <taxon>Chordata</taxon>
        <taxon>Craniata</taxon>
        <taxon>Vertebrata</taxon>
        <taxon>Euteleostomi</taxon>
        <taxon>Actinopterygii</taxon>
        <taxon>Neopterygii</taxon>
        <taxon>Teleostei</taxon>
        <taxon>Neoteleostei</taxon>
        <taxon>Acanthomorphata</taxon>
        <taxon>Ovalentaria</taxon>
        <taxon>Atherinomorphae</taxon>
        <taxon>Cyprinodontiformes</taxon>
        <taxon>Nothobranchiidae</taxon>
        <taxon>Nothobranchius</taxon>
    </lineage>
</organism>
<dbReference type="AlphaFoldDB" id="A0A8C6M5U0"/>
<dbReference type="FunFam" id="3.30.160.60:FF:001963">
    <property type="entry name" value="Replication initiator 1"/>
    <property type="match status" value="1"/>
</dbReference>
<feature type="compositionally biased region" description="Acidic residues" evidence="13">
    <location>
        <begin position="166"/>
        <end position="177"/>
    </location>
</feature>
<dbReference type="PROSITE" id="PS00028">
    <property type="entry name" value="ZINC_FINGER_C2H2_1"/>
    <property type="match status" value="5"/>
</dbReference>
<feature type="domain" description="C2H2-type" evidence="14">
    <location>
        <begin position="310"/>
        <end position="337"/>
    </location>
</feature>
<evidence type="ECO:0000256" key="13">
    <source>
        <dbReference type="SAM" id="MobiDB-lite"/>
    </source>
</evidence>
<dbReference type="PANTHER" id="PTHR16515">
    <property type="entry name" value="PR DOMAIN ZINC FINGER PROTEIN"/>
    <property type="match status" value="1"/>
</dbReference>
<evidence type="ECO:0000256" key="5">
    <source>
        <dbReference type="ARBA" id="ARBA00022737"/>
    </source>
</evidence>
<feature type="region of interest" description="Disordered" evidence="13">
    <location>
        <begin position="137"/>
        <end position="206"/>
    </location>
</feature>
<reference evidence="15" key="1">
    <citation type="submission" date="2025-08" db="UniProtKB">
        <authorList>
            <consortium name="Ensembl"/>
        </authorList>
    </citation>
    <scope>IDENTIFICATION</scope>
</reference>
<keyword evidence="11" id="KW-0539">Nucleus</keyword>
<evidence type="ECO:0000256" key="2">
    <source>
        <dbReference type="ARBA" id="ARBA00004123"/>
    </source>
</evidence>
<proteinExistence type="inferred from homology"/>
<evidence type="ECO:0000313" key="15">
    <source>
        <dbReference type="Ensembl" id="ENSNFUP00015029153.1"/>
    </source>
</evidence>